<proteinExistence type="predicted"/>
<accession>A0A0S1STS2</accession>
<accession>A0A0S1SLF0</accession>
<dbReference type="Proteomes" id="UP000069135">
    <property type="component" value="Chromosome"/>
</dbReference>
<dbReference type="STRING" id="1735162.PeribacterB2_0196"/>
<evidence type="ECO:0000313" key="1">
    <source>
        <dbReference type="EMBL" id="ALM12897.1"/>
    </source>
</evidence>
<name>A0A0S1SQQ9_9BACT</name>
<organism evidence="1 2">
    <name type="scientific">Candidatus Peribacter riflensis</name>
    <dbReference type="NCBI Taxonomy" id="1735162"/>
    <lineage>
        <taxon>Bacteria</taxon>
        <taxon>Candidatus Peregrinibacteriota</taxon>
        <taxon>Candidatus Peribacteria</taxon>
        <taxon>Candidatus Peribacterales</taxon>
        <taxon>Candidatus Peribacteraceae</taxon>
        <taxon>Candidatus Peribacter</taxon>
    </lineage>
</organism>
<reference evidence="2" key="1">
    <citation type="submission" date="2015-10" db="EMBL/GenBank/DDBJ databases">
        <title>Analysis of five complete genome sequences for members of the class Peribacteria in the recently recognized Peregrinibacteria bacterial phylum.</title>
        <authorList>
            <person name="Anantharaman K."/>
            <person name="Brown C.T."/>
            <person name="Burstein D."/>
            <person name="Castelle C.J."/>
            <person name="Probst A.J."/>
            <person name="Thomas B.C."/>
            <person name="Williams K.H."/>
            <person name="Banfield J.F."/>
        </authorList>
    </citation>
    <scope>NUCLEOTIDE SEQUENCE [LARGE SCALE GENOMIC DNA]</scope>
</reference>
<dbReference type="EMBL" id="CP013065">
    <property type="protein sequence ID" value="ALM12897.1"/>
    <property type="molecule type" value="Genomic_DNA"/>
</dbReference>
<accession>A0A0S1SH45</accession>
<gene>
    <name evidence="1" type="ORF">PeribacterD1_0196</name>
</gene>
<evidence type="ECO:0000313" key="2">
    <source>
        <dbReference type="Proteomes" id="UP000069135"/>
    </source>
</evidence>
<accession>A0A0S1SQQ9</accession>
<accession>A0A0S1SGS8</accession>
<dbReference type="KEGG" id="prf:PeribacterA2_0196"/>
<protein>
    <submittedName>
        <fullName evidence="1">Uncharacterized protein</fullName>
    </submittedName>
</protein>
<dbReference type="AlphaFoldDB" id="A0A0S1SQQ9"/>
<reference evidence="1 2" key="2">
    <citation type="journal article" date="2016" name="PeerJ">
        <title>Analysis of five complete genome sequences for members of the class Peribacteria in the recently recognized Peregrinibacteria bacterial phylum.</title>
        <authorList>
            <person name="Anantharaman K."/>
            <person name="Brown C.T."/>
            <person name="Burstein D."/>
            <person name="Castelle C.J."/>
            <person name="Probst A.J."/>
            <person name="Thomas B.C."/>
            <person name="Williams K.H."/>
            <person name="Banfield J.F."/>
        </authorList>
    </citation>
    <scope>NUCLEOTIDE SEQUENCE [LARGE SCALE GENOMIC DNA]</scope>
    <source>
        <strain evidence="1">RIFOXYD1_FULL_PER-ii_59_16</strain>
    </source>
</reference>
<sequence>MEKLHAPVQHRPRRPHRSSIAHISILRRIAFAGVLLGGLCELAADKQPSPDHAPARVQAGSIDTVLYDCRAALGTLDLEERFAPPDEEFPPDPGIAPWSMTKVAAGKVWSTCKKLCTSPSDTAVEIKDDIRASVRYVRDYRMTEEEVDRSEPTALDCNDHANITCQKLERLGYPMYLLSIWPEDPALRFDQGWHQMSACKLRENCFLIFDDQKQTLWHGSLASFARKYGSKVTMRIIPRFGISAFAEPKYNNPVSKFLVQAKHGIPGEEIMQSLDLPQPKQNFPLLAGNEQDADPHILTKDRTRL</sequence>